<dbReference type="EMBL" id="CAXAMN010001670">
    <property type="protein sequence ID" value="CAK8995691.1"/>
    <property type="molecule type" value="Genomic_DNA"/>
</dbReference>
<keyword evidence="3" id="KW-1185">Reference proteome</keyword>
<feature type="chain" id="PRO_5045941583" evidence="1">
    <location>
        <begin position="19"/>
        <end position="243"/>
    </location>
</feature>
<name>A0ABP0I174_9DINO</name>
<proteinExistence type="predicted"/>
<gene>
    <name evidence="2" type="ORF">CCMP2556_LOCUS4137</name>
</gene>
<protein>
    <submittedName>
        <fullName evidence="2">Uncharacterized protein</fullName>
    </submittedName>
</protein>
<evidence type="ECO:0000256" key="1">
    <source>
        <dbReference type="SAM" id="SignalP"/>
    </source>
</evidence>
<evidence type="ECO:0000313" key="3">
    <source>
        <dbReference type="Proteomes" id="UP001642484"/>
    </source>
</evidence>
<dbReference type="Proteomes" id="UP001642484">
    <property type="component" value="Unassembled WGS sequence"/>
</dbReference>
<accession>A0ABP0I174</accession>
<feature type="signal peptide" evidence="1">
    <location>
        <begin position="1"/>
        <end position="18"/>
    </location>
</feature>
<keyword evidence="1" id="KW-0732">Signal</keyword>
<reference evidence="2 3" key="1">
    <citation type="submission" date="2024-02" db="EMBL/GenBank/DDBJ databases">
        <authorList>
            <person name="Chen Y."/>
            <person name="Shah S."/>
            <person name="Dougan E. K."/>
            <person name="Thang M."/>
            <person name="Chan C."/>
        </authorList>
    </citation>
    <scope>NUCLEOTIDE SEQUENCE [LARGE SCALE GENOMIC DNA]</scope>
</reference>
<organism evidence="2 3">
    <name type="scientific">Durusdinium trenchii</name>
    <dbReference type="NCBI Taxonomy" id="1381693"/>
    <lineage>
        <taxon>Eukaryota</taxon>
        <taxon>Sar</taxon>
        <taxon>Alveolata</taxon>
        <taxon>Dinophyceae</taxon>
        <taxon>Suessiales</taxon>
        <taxon>Symbiodiniaceae</taxon>
        <taxon>Durusdinium</taxon>
    </lineage>
</organism>
<sequence length="243" mass="27867">MRFLLSSIVLGTIGLVAGIRKELLGVEEQKGGPISTCCVVDGYNHLMLDQDFMEEARDVMLTLAGTGAYQSESGGWYSGRYLLDCSLALKLNSNYNCPLYLVNEKPFKDYNELKRGEKRLEKFYNAYQFKKTSRWNPFAQASCPSGMAPAQDKHRCGKDMKRLMKLVRLWKEKVSKDKRIAEIKGYFRSSPYQGEVELLKRDIAQIKERVADLWLQTWSESCRKQVDILPLRPLIIDGSISFQ</sequence>
<comment type="caution">
    <text evidence="2">The sequence shown here is derived from an EMBL/GenBank/DDBJ whole genome shotgun (WGS) entry which is preliminary data.</text>
</comment>
<evidence type="ECO:0000313" key="2">
    <source>
        <dbReference type="EMBL" id="CAK8995691.1"/>
    </source>
</evidence>